<evidence type="ECO:0000313" key="2">
    <source>
        <dbReference type="EMBL" id="KRK46352.1"/>
    </source>
</evidence>
<evidence type="ECO:0000313" key="3">
    <source>
        <dbReference type="Proteomes" id="UP000051450"/>
    </source>
</evidence>
<dbReference type="Proteomes" id="UP000051450">
    <property type="component" value="Unassembled WGS sequence"/>
</dbReference>
<dbReference type="PATRIC" id="fig|1423719.4.peg.867"/>
<reference evidence="2 3" key="1">
    <citation type="journal article" date="2015" name="Genome Announc.">
        <title>Expanding the biotechnology potential of lactobacilli through comparative genomics of 213 strains and associated genera.</title>
        <authorList>
            <person name="Sun Z."/>
            <person name="Harris H.M."/>
            <person name="McCann A."/>
            <person name="Guo C."/>
            <person name="Argimon S."/>
            <person name="Zhang W."/>
            <person name="Yang X."/>
            <person name="Jeffery I.B."/>
            <person name="Cooney J.C."/>
            <person name="Kagawa T.F."/>
            <person name="Liu W."/>
            <person name="Song Y."/>
            <person name="Salvetti E."/>
            <person name="Wrobel A."/>
            <person name="Rasinkangas P."/>
            <person name="Parkhill J."/>
            <person name="Rea M.C."/>
            <person name="O'Sullivan O."/>
            <person name="Ritari J."/>
            <person name="Douillard F.P."/>
            <person name="Paul Ross R."/>
            <person name="Yang R."/>
            <person name="Briner A.E."/>
            <person name="Felis G.E."/>
            <person name="de Vos W.M."/>
            <person name="Barrangou R."/>
            <person name="Klaenhammer T.R."/>
            <person name="Caufield P.W."/>
            <person name="Cui Y."/>
            <person name="Zhang H."/>
            <person name="O'Toole P.W."/>
        </authorList>
    </citation>
    <scope>NUCLEOTIDE SEQUENCE [LARGE SCALE GENOMIC DNA]</scope>
    <source>
        <strain evidence="2 3">DSM 15638</strain>
    </source>
</reference>
<keyword evidence="3" id="KW-1185">Reference proteome</keyword>
<dbReference type="GeneID" id="83548376"/>
<dbReference type="InterPro" id="IPR047909">
    <property type="entry name" value="SPJ_0845-like_N"/>
</dbReference>
<dbReference type="AlphaFoldDB" id="A0A0R1HJ29"/>
<dbReference type="NCBIfam" id="NF040897">
    <property type="entry name" value="SPJ_0845_Nterm"/>
    <property type="match status" value="1"/>
</dbReference>
<feature type="region of interest" description="Disordered" evidence="1">
    <location>
        <begin position="16"/>
        <end position="50"/>
    </location>
</feature>
<dbReference type="EMBL" id="AZDI01000002">
    <property type="protein sequence ID" value="KRK46352.1"/>
    <property type="molecule type" value="Genomic_DNA"/>
</dbReference>
<protein>
    <submittedName>
        <fullName evidence="2">Uncharacterized protein</fullName>
    </submittedName>
</protein>
<proteinExistence type="predicted"/>
<dbReference type="RefSeq" id="WP_169787606.1">
    <property type="nucleotide sequence ID" value="NZ_AZDI01000002.1"/>
</dbReference>
<sequence>MSLKIQRQDNLESLFDKFAIDPKNPAKVELKPSETEKKPDSDTKESKLKK</sequence>
<organism evidence="2 3">
    <name type="scientific">Dellaglioa algida DSM 15638</name>
    <dbReference type="NCBI Taxonomy" id="1423719"/>
    <lineage>
        <taxon>Bacteria</taxon>
        <taxon>Bacillati</taxon>
        <taxon>Bacillota</taxon>
        <taxon>Bacilli</taxon>
        <taxon>Lactobacillales</taxon>
        <taxon>Lactobacillaceae</taxon>
        <taxon>Dellaglioa</taxon>
    </lineage>
</organism>
<gene>
    <name evidence="2" type="ORF">FC66_GL000855</name>
</gene>
<dbReference type="STRING" id="1423719.FC66_GL000855"/>
<name>A0A0R1HJ29_9LACO</name>
<accession>A0A0R1HJ29</accession>
<comment type="caution">
    <text evidence="2">The sequence shown here is derived from an EMBL/GenBank/DDBJ whole genome shotgun (WGS) entry which is preliminary data.</text>
</comment>
<evidence type="ECO:0000256" key="1">
    <source>
        <dbReference type="SAM" id="MobiDB-lite"/>
    </source>
</evidence>